<dbReference type="EMBL" id="JBGFUD010007976">
    <property type="protein sequence ID" value="MFH4981836.1"/>
    <property type="molecule type" value="Genomic_DNA"/>
</dbReference>
<dbReference type="AlphaFoldDB" id="A0ABD6EWG7"/>
<keyword evidence="3" id="KW-1185">Reference proteome</keyword>
<reference evidence="2 3" key="1">
    <citation type="submission" date="2024-08" db="EMBL/GenBank/DDBJ databases">
        <title>Gnathostoma spinigerum genome.</title>
        <authorList>
            <person name="Gonzalez-Bertolin B."/>
            <person name="Monzon S."/>
            <person name="Zaballos A."/>
            <person name="Jimenez P."/>
            <person name="Dekumyoy P."/>
            <person name="Varona S."/>
            <person name="Cuesta I."/>
            <person name="Sumanam S."/>
            <person name="Adisakwattana P."/>
            <person name="Gasser R.B."/>
            <person name="Hernandez-Gonzalez A."/>
            <person name="Young N.D."/>
            <person name="Perteguer M.J."/>
        </authorList>
    </citation>
    <scope>NUCLEOTIDE SEQUENCE [LARGE SCALE GENOMIC DNA]</scope>
    <source>
        <strain evidence="2">AL3</strain>
        <tissue evidence="2">Liver</tissue>
    </source>
</reference>
<dbReference type="Proteomes" id="UP001608902">
    <property type="component" value="Unassembled WGS sequence"/>
</dbReference>
<name>A0ABD6EWG7_9BILA</name>
<dbReference type="PANTHER" id="PTHR47027">
    <property type="entry name" value="REVERSE TRANSCRIPTASE DOMAIN-CONTAINING PROTEIN"/>
    <property type="match status" value="1"/>
</dbReference>
<protein>
    <recommendedName>
        <fullName evidence="4">Endonuclease-reverse transcriptase</fullName>
    </recommendedName>
</protein>
<evidence type="ECO:0000313" key="2">
    <source>
        <dbReference type="EMBL" id="MFH4981836.1"/>
    </source>
</evidence>
<accession>A0ABD6EWG7</accession>
<proteinExistence type="predicted"/>
<feature type="region of interest" description="Disordered" evidence="1">
    <location>
        <begin position="158"/>
        <end position="180"/>
    </location>
</feature>
<evidence type="ECO:0008006" key="4">
    <source>
        <dbReference type="Google" id="ProtNLM"/>
    </source>
</evidence>
<organism evidence="2 3">
    <name type="scientific">Gnathostoma spinigerum</name>
    <dbReference type="NCBI Taxonomy" id="75299"/>
    <lineage>
        <taxon>Eukaryota</taxon>
        <taxon>Metazoa</taxon>
        <taxon>Ecdysozoa</taxon>
        <taxon>Nematoda</taxon>
        <taxon>Chromadorea</taxon>
        <taxon>Rhabditida</taxon>
        <taxon>Spirurina</taxon>
        <taxon>Gnathostomatomorpha</taxon>
        <taxon>Gnathostomatoidea</taxon>
        <taxon>Gnathostomatidae</taxon>
        <taxon>Gnathostoma</taxon>
    </lineage>
</organism>
<dbReference type="PANTHER" id="PTHR47027:SF20">
    <property type="entry name" value="REVERSE TRANSCRIPTASE-LIKE PROTEIN WITH RNA-DIRECTED DNA POLYMERASE DOMAIN"/>
    <property type="match status" value="1"/>
</dbReference>
<comment type="caution">
    <text evidence="2">The sequence shown here is derived from an EMBL/GenBank/DDBJ whole genome shotgun (WGS) entry which is preliminary data.</text>
</comment>
<evidence type="ECO:0000256" key="1">
    <source>
        <dbReference type="SAM" id="MobiDB-lite"/>
    </source>
</evidence>
<sequence>MCGIAIRPILTYGSSTWTLTKTAEGKLDAAERRFLRRIVGYKWSDKIRNTELNAEVRGATHNAEVSKLSDVVRKERLKLLGHVMRRSDERPVKMALLHERIPAWTRPRGRSSQIWKDLIKADLLSTGFESVVHEATKIYGHGITSTWRSKIGRDLWKEMSGNNGREGTRERSRQQCTLNK</sequence>
<evidence type="ECO:0000313" key="3">
    <source>
        <dbReference type="Proteomes" id="UP001608902"/>
    </source>
</evidence>
<gene>
    <name evidence="2" type="ORF">AB6A40_008545</name>
</gene>